<reference evidence="2 3" key="1">
    <citation type="submission" date="2019-08" db="EMBL/GenBank/DDBJ databases">
        <title>Pelomicrobium methylotrophicum gen. nov., sp. nov. a moderately thermophilic, facultatively anaerobic, lithoautotrophic and methylotrophic bacterium isolated from a terrestrial mud volcano.</title>
        <authorList>
            <person name="Slobodkina G.B."/>
            <person name="Merkel A.Y."/>
            <person name="Slobodkin A.I."/>
        </authorList>
    </citation>
    <scope>NUCLEOTIDE SEQUENCE [LARGE SCALE GENOMIC DNA]</scope>
    <source>
        <strain evidence="2 3">SM250</strain>
    </source>
</reference>
<dbReference type="RefSeq" id="WP_147799616.1">
    <property type="nucleotide sequence ID" value="NZ_VPFL01000008.1"/>
</dbReference>
<comment type="caution">
    <text evidence="2">The sequence shown here is derived from an EMBL/GenBank/DDBJ whole genome shotgun (WGS) entry which is preliminary data.</text>
</comment>
<dbReference type="EMBL" id="VPFL01000008">
    <property type="protein sequence ID" value="TXF12124.1"/>
    <property type="molecule type" value="Genomic_DNA"/>
</dbReference>
<dbReference type="NCBIfam" id="TIGR04490">
    <property type="entry name" value="SoxZ_true"/>
    <property type="match status" value="1"/>
</dbReference>
<dbReference type="SUPFAM" id="SSF81296">
    <property type="entry name" value="E set domains"/>
    <property type="match status" value="1"/>
</dbReference>
<feature type="domain" description="Sulphur oxidation protein SoxZ" evidence="1">
    <location>
        <begin position="8"/>
        <end position="100"/>
    </location>
</feature>
<gene>
    <name evidence="2" type="primary">soxZ</name>
    <name evidence="2" type="ORF">FR698_07720</name>
</gene>
<dbReference type="Gene3D" id="2.60.40.10">
    <property type="entry name" value="Immunoglobulins"/>
    <property type="match status" value="1"/>
</dbReference>
<dbReference type="InterPro" id="IPR013783">
    <property type="entry name" value="Ig-like_fold"/>
</dbReference>
<evidence type="ECO:0000259" key="1">
    <source>
        <dbReference type="Pfam" id="PF08770"/>
    </source>
</evidence>
<dbReference type="Proteomes" id="UP000321201">
    <property type="component" value="Unassembled WGS sequence"/>
</dbReference>
<keyword evidence="3" id="KW-1185">Reference proteome</keyword>
<protein>
    <submittedName>
        <fullName evidence="2">Thiosulfate oxidation carrier complex protein SoxZ</fullName>
    </submittedName>
</protein>
<name>A0A5C7ELY6_9PROT</name>
<dbReference type="OrthoDB" id="9795530at2"/>
<evidence type="ECO:0000313" key="3">
    <source>
        <dbReference type="Proteomes" id="UP000321201"/>
    </source>
</evidence>
<sequence>MAEAMKIRATMQGNVADIKVLMNHPMETGQRKDAKTGQPIPAHFITNVTATLNGKPVLEAQWSQAVSKNPFLGFRVKGAKAGDKVKVSWVDNKGESNSIETTVS</sequence>
<dbReference type="AlphaFoldDB" id="A0A5C7ELY6"/>
<dbReference type="Pfam" id="PF08770">
    <property type="entry name" value="SoxZ"/>
    <property type="match status" value="1"/>
</dbReference>
<dbReference type="InParanoid" id="A0A5C7ELY6"/>
<dbReference type="InterPro" id="IPR014880">
    <property type="entry name" value="SoxZ_dom"/>
</dbReference>
<evidence type="ECO:0000313" key="2">
    <source>
        <dbReference type="EMBL" id="TXF12124.1"/>
    </source>
</evidence>
<accession>A0A5C7ELY6</accession>
<dbReference type="InterPro" id="IPR014756">
    <property type="entry name" value="Ig_E-set"/>
</dbReference>
<proteinExistence type="predicted"/>
<dbReference type="InterPro" id="IPR030995">
    <property type="entry name" value="SoxZ"/>
</dbReference>
<organism evidence="2 3">
    <name type="scientific">Pelomicrobium methylotrophicum</name>
    <dbReference type="NCBI Taxonomy" id="2602750"/>
    <lineage>
        <taxon>Bacteria</taxon>
        <taxon>Pseudomonadati</taxon>
        <taxon>Pseudomonadota</taxon>
        <taxon>Hydrogenophilia</taxon>
        <taxon>Hydrogenophilia incertae sedis</taxon>
        <taxon>Pelomicrobium</taxon>
    </lineage>
</organism>